<feature type="region of interest" description="Disordered" evidence="1">
    <location>
        <begin position="1"/>
        <end position="26"/>
    </location>
</feature>
<dbReference type="EMBL" id="ML211182">
    <property type="protein sequence ID" value="TFK86809.1"/>
    <property type="molecule type" value="Genomic_DNA"/>
</dbReference>
<evidence type="ECO:0000313" key="2">
    <source>
        <dbReference type="EMBL" id="TFK86809.1"/>
    </source>
</evidence>
<protein>
    <submittedName>
        <fullName evidence="2">Uncharacterized protein</fullName>
    </submittedName>
</protein>
<dbReference type="Proteomes" id="UP000308197">
    <property type="component" value="Unassembled WGS sequence"/>
</dbReference>
<evidence type="ECO:0000313" key="3">
    <source>
        <dbReference type="Proteomes" id="UP000308197"/>
    </source>
</evidence>
<accession>A0A5C3PCZ5</accession>
<dbReference type="AlphaFoldDB" id="A0A5C3PCZ5"/>
<feature type="region of interest" description="Disordered" evidence="1">
    <location>
        <begin position="257"/>
        <end position="277"/>
    </location>
</feature>
<gene>
    <name evidence="2" type="ORF">K466DRAFT_139313</name>
</gene>
<name>A0A5C3PCZ5_9APHY</name>
<reference evidence="2 3" key="1">
    <citation type="journal article" date="2019" name="Nat. Ecol. Evol.">
        <title>Megaphylogeny resolves global patterns of mushroom evolution.</title>
        <authorList>
            <person name="Varga T."/>
            <person name="Krizsan K."/>
            <person name="Foldi C."/>
            <person name="Dima B."/>
            <person name="Sanchez-Garcia M."/>
            <person name="Sanchez-Ramirez S."/>
            <person name="Szollosi G.J."/>
            <person name="Szarkandi J.G."/>
            <person name="Papp V."/>
            <person name="Albert L."/>
            <person name="Andreopoulos W."/>
            <person name="Angelini C."/>
            <person name="Antonin V."/>
            <person name="Barry K.W."/>
            <person name="Bougher N.L."/>
            <person name="Buchanan P."/>
            <person name="Buyck B."/>
            <person name="Bense V."/>
            <person name="Catcheside P."/>
            <person name="Chovatia M."/>
            <person name="Cooper J."/>
            <person name="Damon W."/>
            <person name="Desjardin D."/>
            <person name="Finy P."/>
            <person name="Geml J."/>
            <person name="Haridas S."/>
            <person name="Hughes K."/>
            <person name="Justo A."/>
            <person name="Karasinski D."/>
            <person name="Kautmanova I."/>
            <person name="Kiss B."/>
            <person name="Kocsube S."/>
            <person name="Kotiranta H."/>
            <person name="LaButti K.M."/>
            <person name="Lechner B.E."/>
            <person name="Liimatainen K."/>
            <person name="Lipzen A."/>
            <person name="Lukacs Z."/>
            <person name="Mihaltcheva S."/>
            <person name="Morgado L.N."/>
            <person name="Niskanen T."/>
            <person name="Noordeloos M.E."/>
            <person name="Ohm R.A."/>
            <person name="Ortiz-Santana B."/>
            <person name="Ovrebo C."/>
            <person name="Racz N."/>
            <person name="Riley R."/>
            <person name="Savchenko A."/>
            <person name="Shiryaev A."/>
            <person name="Soop K."/>
            <person name="Spirin V."/>
            <person name="Szebenyi C."/>
            <person name="Tomsovsky M."/>
            <person name="Tulloss R.E."/>
            <person name="Uehling J."/>
            <person name="Grigoriev I.V."/>
            <person name="Vagvolgyi C."/>
            <person name="Papp T."/>
            <person name="Martin F.M."/>
            <person name="Miettinen O."/>
            <person name="Hibbett D.S."/>
            <person name="Nagy L.G."/>
        </authorList>
    </citation>
    <scope>NUCLEOTIDE SEQUENCE [LARGE SCALE GENOMIC DNA]</scope>
    <source>
        <strain evidence="2 3">HHB13444</strain>
    </source>
</reference>
<sequence>MNLGRETGSRVALETRGGRSQASRPKAYKLASSHFLALNSVRFRGSGTSRTGYNSSCELWKLQYAVRGDPLITPGTRRRPDGVRRCYHRCAMISGFVFLHTVRETNHPPYTDIYPTTCPTVDVEDSKPSRQPDSPTCWEARVAYRSCPGFSKVGKASRLTTCRDGFRECPQGEPREFVGSQAGPRKATSTTFQVLQCKARTALRRTRSAKCLVWTSVRRRHRHPCQRHDAPSRRGGPFENASVVPCAFNTQARLGSLPSRHASAPDASNAGDRRRGRMATRRPLYPRPWTVMTAVRQVKSDVRVPAAGCSVVAHGWESDTRCLVLLRYSVLHFLIPSPYPGVRCEDSCGCGCRYARLERQLT</sequence>
<organism evidence="2 3">
    <name type="scientific">Polyporus arcularius HHB13444</name>
    <dbReference type="NCBI Taxonomy" id="1314778"/>
    <lineage>
        <taxon>Eukaryota</taxon>
        <taxon>Fungi</taxon>
        <taxon>Dikarya</taxon>
        <taxon>Basidiomycota</taxon>
        <taxon>Agaricomycotina</taxon>
        <taxon>Agaricomycetes</taxon>
        <taxon>Polyporales</taxon>
        <taxon>Polyporaceae</taxon>
        <taxon>Polyporus</taxon>
    </lineage>
</organism>
<keyword evidence="3" id="KW-1185">Reference proteome</keyword>
<dbReference type="InParanoid" id="A0A5C3PCZ5"/>
<evidence type="ECO:0000256" key="1">
    <source>
        <dbReference type="SAM" id="MobiDB-lite"/>
    </source>
</evidence>
<proteinExistence type="predicted"/>